<evidence type="ECO:0000256" key="2">
    <source>
        <dbReference type="ARBA" id="ARBA00022840"/>
    </source>
</evidence>
<dbReference type="PROSITE" id="PS00107">
    <property type="entry name" value="PROTEIN_KINASE_ATP"/>
    <property type="match status" value="1"/>
</dbReference>
<keyword evidence="6" id="KW-1185">Reference proteome</keyword>
<dbReference type="InterPro" id="IPR000719">
    <property type="entry name" value="Prot_kinase_dom"/>
</dbReference>
<feature type="region of interest" description="Disordered" evidence="4">
    <location>
        <begin position="455"/>
        <end position="595"/>
    </location>
</feature>
<dbReference type="Gene3D" id="1.10.510.10">
    <property type="entry name" value="Transferase(Phosphotransferase) domain 1"/>
    <property type="match status" value="1"/>
</dbReference>
<feature type="compositionally biased region" description="Basic and acidic residues" evidence="4">
    <location>
        <begin position="480"/>
        <end position="499"/>
    </location>
</feature>
<dbReference type="InterPro" id="IPR011009">
    <property type="entry name" value="Kinase-like_dom_sf"/>
</dbReference>
<name>A0A6J2X3M3_SITOR</name>
<dbReference type="GeneID" id="115874655"/>
<dbReference type="PANTHER" id="PTHR24346:SF79">
    <property type="entry name" value="PROTEIN KINASE DOMAIN-CONTAINING PROTEIN"/>
    <property type="match status" value="1"/>
</dbReference>
<dbReference type="SUPFAM" id="SSF56112">
    <property type="entry name" value="Protein kinase-like (PK-like)"/>
    <property type="match status" value="1"/>
</dbReference>
<feature type="binding site" evidence="3">
    <location>
        <position position="46"/>
    </location>
    <ligand>
        <name>ATP</name>
        <dbReference type="ChEBI" id="CHEBI:30616"/>
    </ligand>
</feature>
<proteinExistence type="predicted"/>
<feature type="compositionally biased region" description="Basic and acidic residues" evidence="4">
    <location>
        <begin position="514"/>
        <end position="539"/>
    </location>
</feature>
<dbReference type="Proteomes" id="UP000504635">
    <property type="component" value="Unplaced"/>
</dbReference>
<evidence type="ECO:0000256" key="3">
    <source>
        <dbReference type="PROSITE-ProRule" id="PRU10141"/>
    </source>
</evidence>
<dbReference type="FunFam" id="1.10.510.10:FF:000571">
    <property type="entry name" value="Maternal embryonic leucine zipper kinase"/>
    <property type="match status" value="1"/>
</dbReference>
<dbReference type="PROSITE" id="PS00108">
    <property type="entry name" value="PROTEIN_KINASE_ST"/>
    <property type="match status" value="1"/>
</dbReference>
<dbReference type="InterPro" id="IPR017441">
    <property type="entry name" value="Protein_kinase_ATP_BS"/>
</dbReference>
<evidence type="ECO:0000259" key="5">
    <source>
        <dbReference type="PROSITE" id="PS50011"/>
    </source>
</evidence>
<dbReference type="KEGG" id="soy:115874655"/>
<feature type="domain" description="Protein kinase" evidence="5">
    <location>
        <begin position="17"/>
        <end position="286"/>
    </location>
</feature>
<dbReference type="GO" id="GO:0004674">
    <property type="term" value="F:protein serine/threonine kinase activity"/>
    <property type="evidence" value="ECO:0007669"/>
    <property type="project" value="TreeGrafter"/>
</dbReference>
<protein>
    <submittedName>
        <fullName evidence="7">Serine/threonine-protein kinase MARK2-like isoform X1</fullName>
    </submittedName>
</protein>
<dbReference type="InParanoid" id="A0A6J2X3M3"/>
<dbReference type="PANTHER" id="PTHR24346">
    <property type="entry name" value="MAP/MICROTUBULE AFFINITY-REGULATING KINASE"/>
    <property type="match status" value="1"/>
</dbReference>
<evidence type="ECO:0000313" key="7">
    <source>
        <dbReference type="RefSeq" id="XP_030745727.1"/>
    </source>
</evidence>
<keyword evidence="2 3" id="KW-0067">ATP-binding</keyword>
<evidence type="ECO:0000256" key="4">
    <source>
        <dbReference type="SAM" id="MobiDB-lite"/>
    </source>
</evidence>
<reference evidence="7" key="1">
    <citation type="submission" date="2025-08" db="UniProtKB">
        <authorList>
            <consortium name="RefSeq"/>
        </authorList>
    </citation>
    <scope>IDENTIFICATION</scope>
    <source>
        <tissue evidence="7">Gonads</tissue>
    </source>
</reference>
<dbReference type="GO" id="GO:0005737">
    <property type="term" value="C:cytoplasm"/>
    <property type="evidence" value="ECO:0007669"/>
    <property type="project" value="TreeGrafter"/>
</dbReference>
<dbReference type="AlphaFoldDB" id="A0A6J2X3M3"/>
<evidence type="ECO:0000313" key="6">
    <source>
        <dbReference type="Proteomes" id="UP000504635"/>
    </source>
</evidence>
<dbReference type="PROSITE" id="PS50011">
    <property type="entry name" value="PROTEIN_KINASE_DOM"/>
    <property type="match status" value="1"/>
</dbReference>
<dbReference type="SMART" id="SM00220">
    <property type="entry name" value="S_TKc"/>
    <property type="match status" value="1"/>
</dbReference>
<dbReference type="RefSeq" id="XP_030745727.1">
    <property type="nucleotide sequence ID" value="XM_030889867.1"/>
</dbReference>
<dbReference type="GO" id="GO:0035556">
    <property type="term" value="P:intracellular signal transduction"/>
    <property type="evidence" value="ECO:0007669"/>
    <property type="project" value="TreeGrafter"/>
</dbReference>
<accession>A0A6J2X3M3</accession>
<sequence>MTLQENGKKLLIIGNYRFTGRLLGKGNFARVEEAVHNILNVKVAVKIMNVKEIKEDYVIRNLYREAKLMAKLNHPCIAALYQTMQRPDNVYYLVTEMAGGGDLCTFIKAQKNGKLSESSTRNYARQFVSALAHMHHLGVVHRDLKMENVMLNPEKTQIKIVDFGLSNQYHPDDFLRTHCGSPEYAAPELFITGRKYGPEVDLWSLGIILYGMVIGQLPFVSNRSDQVSSQERRKKLVAQISRGLGSSHRRALSLFSLEFRAMMNRMLVADTKKRIGIKELVVHPWMTERGRRIIKTNPIKTLETKDQARIISDICCMVKLPPEEVIVLIKNEPFNKVGGIYNILAHMYSLSRLGGDGISRTLPVLNVENVNDKADVYNKEAPRTLRISLTRLTQKSSRIMKTSNTNLIGIPLSKRDEVAGQSSAVKPRPKTVQSIVNREQFVDYRTLKSPTLRRKAYSASISPTASRPSTVSPITTKVAKTMDGRPNQDPEKLYGRDKCLTNALNVLRKVSKGNKPEKPEVSRAKTATERKQQRSKSERLSTPMNRPATSAVAGVSFRRSLQTTTTTKITEKQSSRPQTGHSTRPTASIEKSPLAFGDTLVRNDLPKPNKIKKPVIYDPIARCIAGYVVNNVPMKKMPF</sequence>
<evidence type="ECO:0000256" key="1">
    <source>
        <dbReference type="ARBA" id="ARBA00022741"/>
    </source>
</evidence>
<dbReference type="GO" id="GO:0005524">
    <property type="term" value="F:ATP binding"/>
    <property type="evidence" value="ECO:0007669"/>
    <property type="project" value="UniProtKB-UniRule"/>
</dbReference>
<feature type="compositionally biased region" description="Polar residues" evidence="4">
    <location>
        <begin position="459"/>
        <end position="475"/>
    </location>
</feature>
<feature type="compositionally biased region" description="Polar residues" evidence="4">
    <location>
        <begin position="575"/>
        <end position="586"/>
    </location>
</feature>
<keyword evidence="1 3" id="KW-0547">Nucleotide-binding</keyword>
<gene>
    <name evidence="7" type="primary">LOC115874655</name>
</gene>
<dbReference type="Pfam" id="PF00069">
    <property type="entry name" value="Pkinase"/>
    <property type="match status" value="1"/>
</dbReference>
<dbReference type="OrthoDB" id="193931at2759"/>
<dbReference type="InterPro" id="IPR008271">
    <property type="entry name" value="Ser/Thr_kinase_AS"/>
</dbReference>
<organism evidence="6 7">
    <name type="scientific">Sitophilus oryzae</name>
    <name type="common">Rice weevil</name>
    <name type="synonym">Curculio oryzae</name>
    <dbReference type="NCBI Taxonomy" id="7048"/>
    <lineage>
        <taxon>Eukaryota</taxon>
        <taxon>Metazoa</taxon>
        <taxon>Ecdysozoa</taxon>
        <taxon>Arthropoda</taxon>
        <taxon>Hexapoda</taxon>
        <taxon>Insecta</taxon>
        <taxon>Pterygota</taxon>
        <taxon>Neoptera</taxon>
        <taxon>Endopterygota</taxon>
        <taxon>Coleoptera</taxon>
        <taxon>Polyphaga</taxon>
        <taxon>Cucujiformia</taxon>
        <taxon>Curculionidae</taxon>
        <taxon>Dryophthorinae</taxon>
        <taxon>Sitophilus</taxon>
    </lineage>
</organism>